<sequence>MTLSQFEFPSTSSMTLSPSCASASLPFRRRDTMVGIRFSRTRLVHAHHHEEMEMTQIHTQHTKNDTHVKSCEDAYDKNAQTGQR</sequence>
<evidence type="ECO:0000256" key="1">
    <source>
        <dbReference type="SAM" id="MobiDB-lite"/>
    </source>
</evidence>
<proteinExistence type="predicted"/>
<gene>
    <name evidence="2" type="ORF">LshimejAT787_0702410</name>
</gene>
<feature type="compositionally biased region" description="Basic and acidic residues" evidence="1">
    <location>
        <begin position="62"/>
        <end position="76"/>
    </location>
</feature>
<reference evidence="2" key="1">
    <citation type="submission" date="2022-07" db="EMBL/GenBank/DDBJ databases">
        <title>The genome of Lyophyllum shimeji provides insight into the initial evolution of ectomycorrhizal fungal genome.</title>
        <authorList>
            <person name="Kobayashi Y."/>
            <person name="Shibata T."/>
            <person name="Hirakawa H."/>
            <person name="Shigenobu S."/>
            <person name="Nishiyama T."/>
            <person name="Yamada A."/>
            <person name="Hasebe M."/>
            <person name="Kawaguchi M."/>
        </authorList>
    </citation>
    <scope>NUCLEOTIDE SEQUENCE</scope>
    <source>
        <strain evidence="2">AT787</strain>
    </source>
</reference>
<feature type="region of interest" description="Disordered" evidence="1">
    <location>
        <begin position="1"/>
        <end position="20"/>
    </location>
</feature>
<keyword evidence="3" id="KW-1185">Reference proteome</keyword>
<accession>A0A9P3UQZ3</accession>
<dbReference type="AlphaFoldDB" id="A0A9P3UQZ3"/>
<protein>
    <submittedName>
        <fullName evidence="2">Uncharacterized protein</fullName>
    </submittedName>
</protein>
<evidence type="ECO:0000313" key="3">
    <source>
        <dbReference type="Proteomes" id="UP001063166"/>
    </source>
</evidence>
<comment type="caution">
    <text evidence="2">The sequence shown here is derived from an EMBL/GenBank/DDBJ whole genome shotgun (WGS) entry which is preliminary data.</text>
</comment>
<evidence type="ECO:0000313" key="2">
    <source>
        <dbReference type="EMBL" id="GLB39731.1"/>
    </source>
</evidence>
<dbReference type="Proteomes" id="UP001063166">
    <property type="component" value="Unassembled WGS sequence"/>
</dbReference>
<dbReference type="EMBL" id="BRPK01000007">
    <property type="protein sequence ID" value="GLB39731.1"/>
    <property type="molecule type" value="Genomic_DNA"/>
</dbReference>
<feature type="region of interest" description="Disordered" evidence="1">
    <location>
        <begin position="55"/>
        <end position="84"/>
    </location>
</feature>
<organism evidence="2 3">
    <name type="scientific">Lyophyllum shimeji</name>
    <name type="common">Hon-shimeji</name>
    <name type="synonym">Tricholoma shimeji</name>
    <dbReference type="NCBI Taxonomy" id="47721"/>
    <lineage>
        <taxon>Eukaryota</taxon>
        <taxon>Fungi</taxon>
        <taxon>Dikarya</taxon>
        <taxon>Basidiomycota</taxon>
        <taxon>Agaricomycotina</taxon>
        <taxon>Agaricomycetes</taxon>
        <taxon>Agaricomycetidae</taxon>
        <taxon>Agaricales</taxon>
        <taxon>Tricholomatineae</taxon>
        <taxon>Lyophyllaceae</taxon>
        <taxon>Lyophyllum</taxon>
    </lineage>
</organism>
<name>A0A9P3UQZ3_LYOSH</name>